<dbReference type="Pfam" id="PF14905">
    <property type="entry name" value="OMP_b-brl_3"/>
    <property type="match status" value="1"/>
</dbReference>
<reference evidence="9" key="1">
    <citation type="journal article" date="2017" name="Biotechnol. Biofuels">
        <title>Evaluation of environmental bacterial communities as a factor affecting the growth of duckweed Lemna minor.</title>
        <authorList>
            <person name="Ishizawa H."/>
            <person name="Kuroda M."/>
            <person name="Morikawa M."/>
            <person name="Ike M."/>
        </authorList>
    </citation>
    <scope>NUCLEOTIDE SEQUENCE [LARGE SCALE GENOMIC DNA]</scope>
    <source>
        <strain evidence="9">M6</strain>
    </source>
</reference>
<dbReference type="InterPro" id="IPR010104">
    <property type="entry name" value="TonB_rcpt_bac"/>
</dbReference>
<evidence type="ECO:0000313" key="9">
    <source>
        <dbReference type="Proteomes" id="UP000278756"/>
    </source>
</evidence>
<proteinExistence type="predicted"/>
<keyword evidence="5" id="KW-0732">Signal</keyword>
<feature type="domain" description="TonB-dependent receptor plug" evidence="6">
    <location>
        <begin position="84"/>
        <end position="186"/>
    </location>
</feature>
<feature type="chain" id="PRO_5018184450" evidence="5">
    <location>
        <begin position="50"/>
        <end position="969"/>
    </location>
</feature>
<keyword evidence="8" id="KW-0675">Receptor</keyword>
<name>A0A3G9G5C5_9CAUL</name>
<organism evidence="8 9">
    <name type="scientific">Asticcacaulis excentricus</name>
    <dbReference type="NCBI Taxonomy" id="78587"/>
    <lineage>
        <taxon>Bacteria</taxon>
        <taxon>Pseudomonadati</taxon>
        <taxon>Pseudomonadota</taxon>
        <taxon>Alphaproteobacteria</taxon>
        <taxon>Caulobacterales</taxon>
        <taxon>Caulobacteraceae</taxon>
        <taxon>Asticcacaulis</taxon>
    </lineage>
</organism>
<evidence type="ECO:0000313" key="8">
    <source>
        <dbReference type="EMBL" id="BBF80283.1"/>
    </source>
</evidence>
<reference evidence="9" key="2">
    <citation type="journal article" date="2017" name="Plant Physiol. Biochem.">
        <title>Differential oxidative and antioxidative response of duckweed Lemna minor toward plant growth promoting/inhibiting bacteria.</title>
        <authorList>
            <person name="Ishizawa H."/>
            <person name="Kuroda M."/>
            <person name="Morikawa M."/>
            <person name="Ike M."/>
        </authorList>
    </citation>
    <scope>NUCLEOTIDE SEQUENCE [LARGE SCALE GENOMIC DNA]</scope>
    <source>
        <strain evidence="9">M6</strain>
    </source>
</reference>
<dbReference type="Gene3D" id="2.40.170.20">
    <property type="entry name" value="TonB-dependent receptor, beta-barrel domain"/>
    <property type="match status" value="1"/>
</dbReference>
<feature type="signal peptide" evidence="5">
    <location>
        <begin position="1"/>
        <end position="49"/>
    </location>
</feature>
<dbReference type="Gene3D" id="2.170.130.10">
    <property type="entry name" value="TonB-dependent receptor, plug domain"/>
    <property type="match status" value="1"/>
</dbReference>
<dbReference type="AlphaFoldDB" id="A0A3G9G5C5"/>
<sequence length="969" mass="108571">MPNSLYRDALSGDRVVWLGFKKMHPFNTKKWMLAATGLAVVMYCTPALAQTTSEKAATPQAEDDKETVIIVKGLRKSLQSATEKKRKAKQIVESIEAEDVGKLPDNNVVEALAHVTGVQITRARGEGESLMIRGQSDVQTTLNGSPNNQGVGRAASLNDIPAELLKSVQVYKTRTADQVEGGIAGTVNVELRRPLDLKKGWTVAGSVRNVYSSIGSTESPYASALVAKRFDTPYGEMGFLLNLSYQENNYNEQYVQSETPMDFRWWTSMLKPENLGAAVVAANPAGEPGTLVSIYRAQYGVEAGKVRRPSVNFSYQWRVNENLDFVLEASSFKSRGSNMYSALNTRIKDNPTGVISNLTFQPDGKTIRSMRLTDTLTGAGDGLNVGPTSRFDSNVADNQRINFETHWHNERARIDFVVYKDENSFNNQWITQSQRFKNLKYLTIDMASDKVPGTGPWVEYFDVNGQKINTADINNYQMFELEDGKGFEKSSEFVWQADFTYRLSDDKFFREFKAGVRKSDRDVERAYGYRFARFGYDYGTRVDKHVSLLSFPGGSAYEAVTADIDGFASPTWYRISRKGLVDNYAAIRAYAADVSKRSAFGGSGDWNDEIVSTEQLSSSFNSNEKTAAIYAQLAYGFNAWGAPIDGLIGVRSVTYAGEGSAVRYVNGEPQPYTFPNKGGTDVMPNANAVIHFTPKLQLRLAYTVNIQRPNFQDTSPFVMYDTGSCKCGWGGNPELNVNKETSYDASLEYYFGRGGLLSAATYVKKPDNFTVWRNRSPRYIDDAQFPGIYYIDSPDNGGPGEYRGIELTARSFFDFLPKPWSDFGAEANMTYNQKAEIRYRYYNGEEITPTDLATIPGLYDAPNNSKYTYNLTAYYETPKLSARVTYNHRDRYRGYLDGYALKGYSQYIEPTERLDAALNWTPVKFMTLSLEGTNLTEDKTQVFYGADKLLPQGVRVPARTVQLSARFRY</sequence>
<evidence type="ECO:0000256" key="2">
    <source>
        <dbReference type="ARBA" id="ARBA00023136"/>
    </source>
</evidence>
<evidence type="ECO:0000256" key="3">
    <source>
        <dbReference type="ARBA" id="ARBA00023237"/>
    </source>
</evidence>
<evidence type="ECO:0000256" key="1">
    <source>
        <dbReference type="ARBA" id="ARBA00004442"/>
    </source>
</evidence>
<feature type="domain" description="Outer membrane protein beta-barrel" evidence="7">
    <location>
        <begin position="607"/>
        <end position="887"/>
    </location>
</feature>
<dbReference type="Proteomes" id="UP000278756">
    <property type="component" value="Chromosome 1"/>
</dbReference>
<gene>
    <name evidence="8" type="ORF">EM6_0862</name>
</gene>
<evidence type="ECO:0000256" key="4">
    <source>
        <dbReference type="SAM" id="Coils"/>
    </source>
</evidence>
<comment type="subcellular location">
    <subcellularLocation>
        <location evidence="1">Cell outer membrane</location>
    </subcellularLocation>
</comment>
<evidence type="ECO:0000256" key="5">
    <source>
        <dbReference type="SAM" id="SignalP"/>
    </source>
</evidence>
<dbReference type="InterPro" id="IPR036942">
    <property type="entry name" value="Beta-barrel_TonB_sf"/>
</dbReference>
<dbReference type="InterPro" id="IPR037066">
    <property type="entry name" value="Plug_dom_sf"/>
</dbReference>
<accession>A0A3G9G5C5</accession>
<dbReference type="NCBIfam" id="TIGR01782">
    <property type="entry name" value="TonB-Xanth-Caul"/>
    <property type="match status" value="1"/>
</dbReference>
<dbReference type="InterPro" id="IPR041700">
    <property type="entry name" value="OMP_b-brl_3"/>
</dbReference>
<dbReference type="PANTHER" id="PTHR40980:SF3">
    <property type="entry name" value="TONB-DEPENDENT RECEPTOR-LIKE BETA-BARREL DOMAIN-CONTAINING PROTEIN"/>
    <property type="match status" value="1"/>
</dbReference>
<dbReference type="EMBL" id="AP018827">
    <property type="protein sequence ID" value="BBF80283.1"/>
    <property type="molecule type" value="Genomic_DNA"/>
</dbReference>
<dbReference type="Pfam" id="PF07715">
    <property type="entry name" value="Plug"/>
    <property type="match status" value="1"/>
</dbReference>
<dbReference type="GO" id="GO:0009279">
    <property type="term" value="C:cell outer membrane"/>
    <property type="evidence" value="ECO:0007669"/>
    <property type="project" value="UniProtKB-SubCell"/>
</dbReference>
<dbReference type="SUPFAM" id="SSF56935">
    <property type="entry name" value="Porins"/>
    <property type="match status" value="1"/>
</dbReference>
<protein>
    <submittedName>
        <fullName evidence="8">TonB-dependent receptor</fullName>
    </submittedName>
</protein>
<keyword evidence="2" id="KW-0472">Membrane</keyword>
<dbReference type="PANTHER" id="PTHR40980">
    <property type="entry name" value="PLUG DOMAIN-CONTAINING PROTEIN"/>
    <property type="match status" value="1"/>
</dbReference>
<dbReference type="InterPro" id="IPR012910">
    <property type="entry name" value="Plug_dom"/>
</dbReference>
<keyword evidence="4" id="KW-0175">Coiled coil</keyword>
<evidence type="ECO:0000259" key="7">
    <source>
        <dbReference type="Pfam" id="PF14905"/>
    </source>
</evidence>
<keyword evidence="3" id="KW-0998">Cell outer membrane</keyword>
<feature type="coiled-coil region" evidence="4">
    <location>
        <begin position="71"/>
        <end position="98"/>
    </location>
</feature>
<evidence type="ECO:0000259" key="6">
    <source>
        <dbReference type="Pfam" id="PF07715"/>
    </source>
</evidence>